<dbReference type="EMBL" id="JAHDYR010000053">
    <property type="protein sequence ID" value="KAG9391414.1"/>
    <property type="molecule type" value="Genomic_DNA"/>
</dbReference>
<feature type="region of interest" description="Disordered" evidence="1">
    <location>
        <begin position="538"/>
        <end position="740"/>
    </location>
</feature>
<feature type="compositionally biased region" description="Low complexity" evidence="1">
    <location>
        <begin position="657"/>
        <end position="670"/>
    </location>
</feature>
<keyword evidence="3" id="KW-1185">Reference proteome</keyword>
<dbReference type="Proteomes" id="UP000717585">
    <property type="component" value="Unassembled WGS sequence"/>
</dbReference>
<feature type="compositionally biased region" description="Polar residues" evidence="1">
    <location>
        <begin position="543"/>
        <end position="552"/>
    </location>
</feature>
<proteinExistence type="predicted"/>
<feature type="compositionally biased region" description="Polar residues" evidence="1">
    <location>
        <begin position="618"/>
        <end position="630"/>
    </location>
</feature>
<name>A0A8J6B059_9EUKA</name>
<comment type="caution">
    <text evidence="2">The sequence shown here is derived from an EMBL/GenBank/DDBJ whole genome shotgun (WGS) entry which is preliminary data.</text>
</comment>
<evidence type="ECO:0000313" key="2">
    <source>
        <dbReference type="EMBL" id="KAG9391414.1"/>
    </source>
</evidence>
<feature type="compositionally biased region" description="Polar residues" evidence="1">
    <location>
        <begin position="671"/>
        <end position="680"/>
    </location>
</feature>
<dbReference type="AlphaFoldDB" id="A0A8J6B059"/>
<organism evidence="2 3">
    <name type="scientific">Carpediemonas membranifera</name>
    <dbReference type="NCBI Taxonomy" id="201153"/>
    <lineage>
        <taxon>Eukaryota</taxon>
        <taxon>Metamonada</taxon>
        <taxon>Carpediemonas-like organisms</taxon>
        <taxon>Carpediemonas</taxon>
    </lineage>
</organism>
<sequence>MGGELSKAFKGADIDQDNCFRDESGVIQAVYNADLPSDAGTKAMSILELATFTEAAKCAAYAKHPHILPVEKVEGPTKNGHFFVLTPHVVPLAATADMDAPTDSQVLLGIISIAEALHFYSVHSHLEIAVSVDCICRADSDEWLFCGWHRATKVRGDTPVPPPIRELCEVVRSFLAECYPNTQFPGFTALLLARPATVEDILSAPCLRAVRYDLYQGIGQLALQGDTHFYDKLSEAVDAGTFSDNYTRHRLLPLLSDYLSLGKDAFVPAVLPWCRALDRVEPCDFTMDLIRRVIKDTHVRAERGSVDELSRLTQGLASVVQSYKMPGARALLPTLKELAPTYLVYTYRLTEAVMQQYQRDGSRPREEWSVPFQNAARDIMAACVENIRAGATLQNHRLMLFYCMRLTSFLQTTFKQGSINFHDLIDEPVEKAGKLGLTKTSRPSLISLVLQLLSLPEYPPNVPPQEEDSNKRMPLVAACVVELISALPRPPSPELTDDLIAQIVSSMTTMTAIRYTVMAPARSPERVQARAVLAALVGPENSPGRSSTVNKSIRSRPAPEHGRKPVSQSKPGASHAVNELSRGPERYALPNNVVTERKTPETRQTTGLDLTGVGMLNFGTSTPSTVSGISPRSALKHPGQAKKGTVVRMDLEGLDFSSSGTEDSGTESPSPSRVESQSASLAKGSPQPSPGTDEPIEASWGVSPTTTPTRAPPEEPVMRWNAPSRGRKKLGARRIDPDSF</sequence>
<reference evidence="2" key="1">
    <citation type="submission" date="2021-05" db="EMBL/GenBank/DDBJ databases">
        <title>A free-living protist that lacks canonical eukaryotic 1 DNA replication and segregation systems.</title>
        <authorList>
            <person name="Salas-Leiva D.E."/>
            <person name="Tromer E.C."/>
            <person name="Curtis B.A."/>
            <person name="Jerlstrom-Hultqvist J."/>
            <person name="Kolisko M."/>
            <person name="Yi Z."/>
            <person name="Salas-Leiva J.S."/>
            <person name="Gallot-Lavallee L."/>
            <person name="Kops G.J.P.L."/>
            <person name="Archibald J.M."/>
            <person name="Simpson A.G.B."/>
            <person name="Roger A.J."/>
        </authorList>
    </citation>
    <scope>NUCLEOTIDE SEQUENCE</scope>
    <source>
        <strain evidence="2">BICM</strain>
    </source>
</reference>
<evidence type="ECO:0000256" key="1">
    <source>
        <dbReference type="SAM" id="MobiDB-lite"/>
    </source>
</evidence>
<protein>
    <submittedName>
        <fullName evidence="2">Uncharacterized protein</fullName>
    </submittedName>
</protein>
<evidence type="ECO:0000313" key="3">
    <source>
        <dbReference type="Proteomes" id="UP000717585"/>
    </source>
</evidence>
<accession>A0A8J6B059</accession>
<gene>
    <name evidence="2" type="ORF">J8273_6174</name>
</gene>